<reference evidence="2" key="1">
    <citation type="submission" date="2021-09" db="EMBL/GenBank/DDBJ databases">
        <title>Complete genome sequence and metabolic characterization of Streptomyces tanashiensis DSM 731 the producer of antibacterial Kalafungin and diverse secondary metabolites.</title>
        <authorList>
            <person name="Abbasi M.N."/>
            <person name="Anwar M.N."/>
            <person name="Alam K."/>
            <person name="Shoaib M."/>
            <person name="Lin Z."/>
            <person name="Hayat M."/>
            <person name="Ali M.I."/>
            <person name="Malik H.M.T."/>
            <person name="Ahmed I."/>
            <person name="Li A."/>
            <person name="Hailong Wang H."/>
            <person name="Zhang Y."/>
        </authorList>
    </citation>
    <scope>NUCLEOTIDE SEQUENCE</scope>
    <source>
        <strain evidence="2">Kala</strain>
    </source>
</reference>
<evidence type="ECO:0000313" key="2">
    <source>
        <dbReference type="EMBL" id="UZX26182.1"/>
    </source>
</evidence>
<evidence type="ECO:0000313" key="3">
    <source>
        <dbReference type="Proteomes" id="UP001164506"/>
    </source>
</evidence>
<sequence length="184" mass="20500">MSDKITLRPVTADDLDVWEREFDGPEGWGVHQWFGYQSTADLRRRFAENGLLGPDGGLFSVVEGDVTVGRVKWFPGTWGPADLTNWSLAIGLVPSARGRGIGTRAQQLLADYLFEHTRADRIQAWTDVANLAEQRALEKAGFVREGVLRSAVWRGGQWNDSVIYSMLRAERPGVRESESGKPNV</sequence>
<organism evidence="2 3">
    <name type="scientific">Streptomyces tanashiensis</name>
    <dbReference type="NCBI Taxonomy" id="67367"/>
    <lineage>
        <taxon>Bacteria</taxon>
        <taxon>Bacillati</taxon>
        <taxon>Actinomycetota</taxon>
        <taxon>Actinomycetes</taxon>
        <taxon>Kitasatosporales</taxon>
        <taxon>Streptomycetaceae</taxon>
        <taxon>Streptomyces</taxon>
    </lineage>
</organism>
<dbReference type="Gene3D" id="3.40.630.30">
    <property type="match status" value="1"/>
</dbReference>
<dbReference type="SUPFAM" id="SSF55729">
    <property type="entry name" value="Acyl-CoA N-acyltransferases (Nat)"/>
    <property type="match status" value="1"/>
</dbReference>
<dbReference type="Pfam" id="PF13302">
    <property type="entry name" value="Acetyltransf_3"/>
    <property type="match status" value="1"/>
</dbReference>
<evidence type="ECO:0000259" key="1">
    <source>
        <dbReference type="PROSITE" id="PS51186"/>
    </source>
</evidence>
<gene>
    <name evidence="2" type="ORF">LDH80_38375</name>
</gene>
<proteinExistence type="predicted"/>
<dbReference type="RefSeq" id="WP_190104786.1">
    <property type="nucleotide sequence ID" value="NZ_BMUH01000009.1"/>
</dbReference>
<feature type="domain" description="N-acetyltransferase" evidence="1">
    <location>
        <begin position="5"/>
        <end position="169"/>
    </location>
</feature>
<dbReference type="PROSITE" id="PS51186">
    <property type="entry name" value="GNAT"/>
    <property type="match status" value="1"/>
</dbReference>
<keyword evidence="3" id="KW-1185">Reference proteome</keyword>
<dbReference type="GeneID" id="95605430"/>
<dbReference type="InterPro" id="IPR051908">
    <property type="entry name" value="Ribosomal_N-acetyltransferase"/>
</dbReference>
<accession>A0ABY6R999</accession>
<name>A0ABY6R999_9ACTN</name>
<dbReference type="InterPro" id="IPR016181">
    <property type="entry name" value="Acyl_CoA_acyltransferase"/>
</dbReference>
<protein>
    <submittedName>
        <fullName evidence="2">GNAT family N-acetyltransferase</fullName>
    </submittedName>
</protein>
<dbReference type="EMBL" id="CP084204">
    <property type="protein sequence ID" value="UZX26182.1"/>
    <property type="molecule type" value="Genomic_DNA"/>
</dbReference>
<dbReference type="PANTHER" id="PTHR43441">
    <property type="entry name" value="RIBOSOMAL-PROTEIN-SERINE ACETYLTRANSFERASE"/>
    <property type="match status" value="1"/>
</dbReference>
<dbReference type="Proteomes" id="UP001164506">
    <property type="component" value="Chromosome"/>
</dbReference>
<dbReference type="InterPro" id="IPR000182">
    <property type="entry name" value="GNAT_dom"/>
</dbReference>
<dbReference type="PANTHER" id="PTHR43441:SF6">
    <property type="entry name" value="N-ACETYLTRANSFERASE DOMAIN-CONTAINING PROTEIN"/>
    <property type="match status" value="1"/>
</dbReference>